<sequence>MMPETMAGASTTTVMMDTTEISEIPVSVHNASSSSFSQSSSSSSAEKLDADSLIIQIRQLYQLKIRFTEMEQTISRVRRSAQVFSCDPRELFLVSGGHGTHACLPLLDIRHPRHQPTKTTNQPTEPML</sequence>
<dbReference type="EMBL" id="KK116563">
    <property type="protein sequence ID" value="KFM68130.1"/>
    <property type="molecule type" value="Genomic_DNA"/>
</dbReference>
<dbReference type="Proteomes" id="UP000054359">
    <property type="component" value="Unassembled WGS sequence"/>
</dbReference>
<accession>A0A087TSP1</accession>
<evidence type="ECO:0000313" key="3">
    <source>
        <dbReference type="Proteomes" id="UP000054359"/>
    </source>
</evidence>
<reference evidence="2 3" key="1">
    <citation type="submission" date="2013-11" db="EMBL/GenBank/DDBJ databases">
        <title>Genome sequencing of Stegodyphus mimosarum.</title>
        <authorList>
            <person name="Bechsgaard J."/>
        </authorList>
    </citation>
    <scope>NUCLEOTIDE SEQUENCE [LARGE SCALE GENOMIC DNA]</scope>
</reference>
<protein>
    <submittedName>
        <fullName evidence="2">Uncharacterized protein</fullName>
    </submittedName>
</protein>
<dbReference type="AlphaFoldDB" id="A0A087TSP1"/>
<feature type="compositionally biased region" description="Low complexity" evidence="1">
    <location>
        <begin position="32"/>
        <end position="44"/>
    </location>
</feature>
<name>A0A087TSP1_STEMI</name>
<evidence type="ECO:0000313" key="2">
    <source>
        <dbReference type="EMBL" id="KFM68130.1"/>
    </source>
</evidence>
<evidence type="ECO:0000256" key="1">
    <source>
        <dbReference type="SAM" id="MobiDB-lite"/>
    </source>
</evidence>
<feature type="non-terminal residue" evidence="2">
    <location>
        <position position="128"/>
    </location>
</feature>
<keyword evidence="3" id="KW-1185">Reference proteome</keyword>
<organism evidence="2 3">
    <name type="scientific">Stegodyphus mimosarum</name>
    <name type="common">African social velvet spider</name>
    <dbReference type="NCBI Taxonomy" id="407821"/>
    <lineage>
        <taxon>Eukaryota</taxon>
        <taxon>Metazoa</taxon>
        <taxon>Ecdysozoa</taxon>
        <taxon>Arthropoda</taxon>
        <taxon>Chelicerata</taxon>
        <taxon>Arachnida</taxon>
        <taxon>Araneae</taxon>
        <taxon>Araneomorphae</taxon>
        <taxon>Entelegynae</taxon>
        <taxon>Eresoidea</taxon>
        <taxon>Eresidae</taxon>
        <taxon>Stegodyphus</taxon>
    </lineage>
</organism>
<feature type="region of interest" description="Disordered" evidence="1">
    <location>
        <begin position="29"/>
        <end position="48"/>
    </location>
</feature>
<proteinExistence type="predicted"/>
<gene>
    <name evidence="2" type="ORF">X975_09166</name>
</gene>